<name>A0A3L7AAC1_9HYPH</name>
<proteinExistence type="predicted"/>
<gene>
    <name evidence="2" type="ORF">D9R14_14865</name>
</gene>
<protein>
    <submittedName>
        <fullName evidence="2">Amidase</fullName>
    </submittedName>
</protein>
<dbReference type="InterPro" id="IPR053844">
    <property type="entry name" value="AH_C"/>
</dbReference>
<organism evidence="2 3">
    <name type="scientific">Xanthobacter tagetidis</name>
    <dbReference type="NCBI Taxonomy" id="60216"/>
    <lineage>
        <taxon>Bacteria</taxon>
        <taxon>Pseudomonadati</taxon>
        <taxon>Pseudomonadota</taxon>
        <taxon>Alphaproteobacteria</taxon>
        <taxon>Hyphomicrobiales</taxon>
        <taxon>Xanthobacteraceae</taxon>
        <taxon>Xanthobacter</taxon>
    </lineage>
</organism>
<sequence>MTTRTPLSGRLLAPEGSGTLPAAEAVPIAVVGAHLSGMPLNAELIEAGGVLLKRCRTAPDYRLYVLPDTSPMKPGVVRAPGFSGPGLEVEVWALAPDAFGRFVARIPAPLGIGKVRLEDGTEVPGFLCEAHAVAQAQEITALGGWRAFMASRAG</sequence>
<evidence type="ECO:0000259" key="1">
    <source>
        <dbReference type="Pfam" id="PF21986"/>
    </source>
</evidence>
<feature type="domain" description="Allophanate hydrolase C-terminal" evidence="1">
    <location>
        <begin position="27"/>
        <end position="150"/>
    </location>
</feature>
<dbReference type="Gene3D" id="3.10.490.10">
    <property type="entry name" value="Gamma-glutamyl cyclotransferase-like"/>
    <property type="match status" value="1"/>
</dbReference>
<comment type="caution">
    <text evidence="2">The sequence shown here is derived from an EMBL/GenBank/DDBJ whole genome shotgun (WGS) entry which is preliminary data.</text>
</comment>
<accession>A0A3L7AAC1</accession>
<dbReference type="OrthoDB" id="9811471at2"/>
<keyword evidence="3" id="KW-1185">Reference proteome</keyword>
<dbReference type="EMBL" id="RCTF01000012">
    <property type="protein sequence ID" value="RLP76750.1"/>
    <property type="molecule type" value="Genomic_DNA"/>
</dbReference>
<reference evidence="2 3" key="1">
    <citation type="submission" date="2018-10" db="EMBL/GenBank/DDBJ databases">
        <title>Xanthobacter tagetidis genome sequencing and assembly.</title>
        <authorList>
            <person name="Maclea K.S."/>
            <person name="Goen A.E."/>
            <person name="Fatima S.A."/>
        </authorList>
    </citation>
    <scope>NUCLEOTIDE SEQUENCE [LARGE SCALE GENOMIC DNA]</scope>
    <source>
        <strain evidence="2 3">ATCC 700314</strain>
    </source>
</reference>
<evidence type="ECO:0000313" key="2">
    <source>
        <dbReference type="EMBL" id="RLP76750.1"/>
    </source>
</evidence>
<dbReference type="Proteomes" id="UP000269692">
    <property type="component" value="Unassembled WGS sequence"/>
</dbReference>
<dbReference type="Pfam" id="PF21986">
    <property type="entry name" value="AH_C"/>
    <property type="match status" value="1"/>
</dbReference>
<evidence type="ECO:0000313" key="3">
    <source>
        <dbReference type="Proteomes" id="UP000269692"/>
    </source>
</evidence>
<dbReference type="AlphaFoldDB" id="A0A3L7AAC1"/>